<evidence type="ECO:0000313" key="2">
    <source>
        <dbReference type="Proteomes" id="UP000067626"/>
    </source>
</evidence>
<keyword evidence="2" id="KW-1185">Reference proteome</keyword>
<evidence type="ECO:0000313" key="1">
    <source>
        <dbReference type="EMBL" id="AKT41567.1"/>
    </source>
</evidence>
<reference evidence="1 2" key="1">
    <citation type="submission" date="2015-07" db="EMBL/GenBank/DDBJ databases">
        <title>Genome analysis of myxobacterium Chondromyces crocatus Cm c5 reveals a high potential for natural compound synthesis and the genetic basis for the loss of fruiting body formation.</title>
        <authorList>
            <person name="Zaburannyi N."/>
            <person name="Bunk B."/>
            <person name="Maier J."/>
            <person name="Overmann J."/>
            <person name="Mueller R."/>
        </authorList>
    </citation>
    <scope>NUCLEOTIDE SEQUENCE [LARGE SCALE GENOMIC DNA]</scope>
    <source>
        <strain evidence="1 2">Cm c5</strain>
    </source>
</reference>
<dbReference type="KEGG" id="ccro:CMC5_057740"/>
<name>A0A0K1ELN2_CHOCO</name>
<organism evidence="1 2">
    <name type="scientific">Chondromyces crocatus</name>
    <dbReference type="NCBI Taxonomy" id="52"/>
    <lineage>
        <taxon>Bacteria</taxon>
        <taxon>Pseudomonadati</taxon>
        <taxon>Myxococcota</taxon>
        <taxon>Polyangia</taxon>
        <taxon>Polyangiales</taxon>
        <taxon>Polyangiaceae</taxon>
        <taxon>Chondromyces</taxon>
    </lineage>
</organism>
<protein>
    <recommendedName>
        <fullName evidence="3">DUF2325 domain-containing protein</fullName>
    </recommendedName>
</protein>
<dbReference type="Proteomes" id="UP000067626">
    <property type="component" value="Chromosome"/>
</dbReference>
<accession>A0A0K1ELN2</accession>
<gene>
    <name evidence="1" type="ORF">CMC5_057740</name>
</gene>
<proteinExistence type="predicted"/>
<sequence>MAVSGSELRHGCDALPLRRDTGNSLHLFLAMQRWRFSADHGVVSKSPTMSRPVRARNLARALGIEEDDLLLWLEESAPIPTGWHPASFVPVDIATRAQHRFAPPPSPPPLPLEPRCAACLDAPTTPGTRPVLAVAGTACAVCDGSVNKRAALALIAAFNDHHVVRLLVVGGGPGTAEELRALLSGHIEIRIVDGESYRNTTQAEAELRWADVVAVWSSTILPHKISKLYTDTREFRDKLVTVPRRGVAALCHLVTDRVNTWPRP</sequence>
<dbReference type="AlphaFoldDB" id="A0A0K1ELN2"/>
<dbReference type="EMBL" id="CP012159">
    <property type="protein sequence ID" value="AKT41567.1"/>
    <property type="molecule type" value="Genomic_DNA"/>
</dbReference>
<evidence type="ECO:0008006" key="3">
    <source>
        <dbReference type="Google" id="ProtNLM"/>
    </source>
</evidence>